<dbReference type="OrthoDB" id="3698172at2"/>
<dbReference type="RefSeq" id="WP_124708892.1">
    <property type="nucleotide sequence ID" value="NZ_CP033972.1"/>
</dbReference>
<keyword evidence="3" id="KW-1185">Reference proteome</keyword>
<evidence type="ECO:0000256" key="1">
    <source>
        <dbReference type="SAM" id="Phobius"/>
    </source>
</evidence>
<dbReference type="EMBL" id="CP033972">
    <property type="protein sequence ID" value="AZG46372.1"/>
    <property type="molecule type" value="Genomic_DNA"/>
</dbReference>
<keyword evidence="1" id="KW-1133">Transmembrane helix</keyword>
<keyword evidence="1" id="KW-0812">Transmembrane</keyword>
<dbReference type="KEGG" id="gom:D7316_02973"/>
<feature type="transmembrane region" description="Helical" evidence="1">
    <location>
        <begin position="93"/>
        <end position="112"/>
    </location>
</feature>
<feature type="transmembrane region" description="Helical" evidence="1">
    <location>
        <begin position="46"/>
        <end position="72"/>
    </location>
</feature>
<keyword evidence="1" id="KW-0472">Membrane</keyword>
<dbReference type="InterPro" id="IPR021414">
    <property type="entry name" value="DUF3054"/>
</dbReference>
<dbReference type="Pfam" id="PF11255">
    <property type="entry name" value="DUF3054"/>
    <property type="match status" value="1"/>
</dbReference>
<evidence type="ECO:0008006" key="4">
    <source>
        <dbReference type="Google" id="ProtNLM"/>
    </source>
</evidence>
<organism evidence="2 3">
    <name type="scientific">Gordonia insulae</name>
    <dbReference type="NCBI Taxonomy" id="2420509"/>
    <lineage>
        <taxon>Bacteria</taxon>
        <taxon>Bacillati</taxon>
        <taxon>Actinomycetota</taxon>
        <taxon>Actinomycetes</taxon>
        <taxon>Mycobacteriales</taxon>
        <taxon>Gordoniaceae</taxon>
        <taxon>Gordonia</taxon>
    </lineage>
</organism>
<feature type="transmembrane region" description="Helical" evidence="1">
    <location>
        <begin position="118"/>
        <end position="138"/>
    </location>
</feature>
<gene>
    <name evidence="2" type="ORF">D7316_02973</name>
</gene>
<dbReference type="AlphaFoldDB" id="A0A3G8JPC5"/>
<dbReference type="Proteomes" id="UP000271469">
    <property type="component" value="Chromosome"/>
</dbReference>
<protein>
    <recommendedName>
        <fullName evidence="4">DUF3054 domain-containing protein</fullName>
    </recommendedName>
</protein>
<sequence length="151" mass="16136">MSRSPGVAAVDAPTSGRLPIPLTALFDLVAVTVFVLIGRASHEEGLAIVGVLQTLWPFVVAAAAGWSIVYVLSHVRSSDDGFGHDFRPERPSAGVTVWFCTVVVAMILRYLLHQGVAVSFVIVATIVLGLFLIGWRVAVSTIARRRGRVTA</sequence>
<reference evidence="2 3" key="1">
    <citation type="submission" date="2018-11" db="EMBL/GenBank/DDBJ databases">
        <title>Gordonia insulae sp. nov., isolated from an island soil.</title>
        <authorList>
            <person name="Kim Y.S."/>
            <person name="Kim S.B."/>
        </authorList>
    </citation>
    <scope>NUCLEOTIDE SEQUENCE [LARGE SCALE GENOMIC DNA]</scope>
    <source>
        <strain evidence="2 3">MMS17-SY073</strain>
    </source>
</reference>
<proteinExistence type="predicted"/>
<name>A0A3G8JPC5_9ACTN</name>
<accession>A0A3G8JPC5</accession>
<feature type="transmembrane region" description="Helical" evidence="1">
    <location>
        <begin position="20"/>
        <end position="40"/>
    </location>
</feature>
<evidence type="ECO:0000313" key="2">
    <source>
        <dbReference type="EMBL" id="AZG46372.1"/>
    </source>
</evidence>
<evidence type="ECO:0000313" key="3">
    <source>
        <dbReference type="Proteomes" id="UP000271469"/>
    </source>
</evidence>